<dbReference type="HOGENOM" id="CLU_158502_1_1_0"/>
<dbReference type="KEGG" id="ipo:Ilyop_1043"/>
<evidence type="ECO:0000313" key="1">
    <source>
        <dbReference type="EMBL" id="ADO82824.1"/>
    </source>
</evidence>
<name>E3H7C8_ILYPC</name>
<organism evidence="1 2">
    <name type="scientific">Ilyobacter polytropus (strain ATCC 51220 / DSM 2926 / LMG 16218 / CuHBu1)</name>
    <dbReference type="NCBI Taxonomy" id="572544"/>
    <lineage>
        <taxon>Bacteria</taxon>
        <taxon>Fusobacteriati</taxon>
        <taxon>Fusobacteriota</taxon>
        <taxon>Fusobacteriia</taxon>
        <taxon>Fusobacteriales</taxon>
        <taxon>Fusobacteriaceae</taxon>
        <taxon>Ilyobacter</taxon>
    </lineage>
</organism>
<protein>
    <submittedName>
        <fullName evidence="1">Uncharacterized protein</fullName>
    </submittedName>
</protein>
<evidence type="ECO:0000313" key="2">
    <source>
        <dbReference type="Proteomes" id="UP000006875"/>
    </source>
</evidence>
<reference evidence="1 2" key="1">
    <citation type="journal article" date="2010" name="Stand. Genomic Sci.">
        <title>Complete genome sequence of Ilyobacter polytropus type strain (CuHbu1).</title>
        <authorList>
            <person name="Sikorski J."/>
            <person name="Chertkov O."/>
            <person name="Lapidus A."/>
            <person name="Nolan M."/>
            <person name="Lucas S."/>
            <person name="Del Rio T.G."/>
            <person name="Tice H."/>
            <person name="Cheng J.F."/>
            <person name="Tapia R."/>
            <person name="Han C."/>
            <person name="Goodwin L."/>
            <person name="Pitluck S."/>
            <person name="Liolios K."/>
            <person name="Ivanova N."/>
            <person name="Mavromatis K."/>
            <person name="Mikhailova N."/>
            <person name="Pati A."/>
            <person name="Chen A."/>
            <person name="Palaniappan K."/>
            <person name="Land M."/>
            <person name="Hauser L."/>
            <person name="Chang Y.J."/>
            <person name="Jeffries C.D."/>
            <person name="Brambilla E."/>
            <person name="Yasawong M."/>
            <person name="Rohde M."/>
            <person name="Pukall R."/>
            <person name="Spring S."/>
            <person name="Goker M."/>
            <person name="Woyke T."/>
            <person name="Bristow J."/>
            <person name="Eisen J.A."/>
            <person name="Markowitz V."/>
            <person name="Hugenholtz P."/>
            <person name="Kyrpides N.C."/>
            <person name="Klenk H.P."/>
        </authorList>
    </citation>
    <scope>NUCLEOTIDE SEQUENCE [LARGE SCALE GENOMIC DNA]</scope>
    <source>
        <strain evidence="2">ATCC 51220 / DSM 2926 / LMG 16218 / CuHBu1</strain>
    </source>
</reference>
<dbReference type="Proteomes" id="UP000006875">
    <property type="component" value="Chromosome"/>
</dbReference>
<dbReference type="EMBL" id="CP002281">
    <property type="protein sequence ID" value="ADO82824.1"/>
    <property type="molecule type" value="Genomic_DNA"/>
</dbReference>
<sequence length="73" mass="8623">MYTLAEAKEKLRMWLDAEEAIAVAGQEYEINNGRRLTRADIREVGKRIDYWKRQVAILEGKTRRSFRAIPRDV</sequence>
<dbReference type="OrthoDB" id="6900323at2"/>
<accession>E3H7C8</accession>
<gene>
    <name evidence="1" type="ordered locus">Ilyop_1043</name>
</gene>
<dbReference type="AlphaFoldDB" id="E3H7C8"/>
<dbReference type="RefSeq" id="WP_013387492.1">
    <property type="nucleotide sequence ID" value="NC_014632.1"/>
</dbReference>
<dbReference type="Pfam" id="PF19645">
    <property type="entry name" value="DUF6148"/>
    <property type="match status" value="1"/>
</dbReference>
<proteinExistence type="predicted"/>
<dbReference type="InterPro" id="IPR046146">
    <property type="entry name" value="DUF6148"/>
</dbReference>
<keyword evidence="2" id="KW-1185">Reference proteome</keyword>
<dbReference type="STRING" id="572544.Ilyop_1043"/>